<reference evidence="1 2" key="1">
    <citation type="submission" date="2017-05" db="EMBL/GenBank/DDBJ databases">
        <authorList>
            <person name="Song R."/>
            <person name="Chenine A.L."/>
            <person name="Ruprecht R.M."/>
        </authorList>
    </citation>
    <scope>NUCLEOTIDE SEQUENCE [LARGE SCALE GENOMIC DNA]</scope>
    <source>
        <strain evidence="1 2">S567_C10_BS</strain>
    </source>
</reference>
<organism evidence="1 2">
    <name type="scientific">Pseudomonas aeruginosa</name>
    <dbReference type="NCBI Taxonomy" id="287"/>
    <lineage>
        <taxon>Bacteria</taxon>
        <taxon>Pseudomonadati</taxon>
        <taxon>Pseudomonadota</taxon>
        <taxon>Gammaproteobacteria</taxon>
        <taxon>Pseudomonadales</taxon>
        <taxon>Pseudomonadaceae</taxon>
        <taxon>Pseudomonas</taxon>
    </lineage>
</organism>
<proteinExistence type="predicted"/>
<name>A0A241XRU1_PSEAI</name>
<dbReference type="Proteomes" id="UP000194857">
    <property type="component" value="Unassembled WGS sequence"/>
</dbReference>
<evidence type="ECO:0000313" key="1">
    <source>
        <dbReference type="EMBL" id="OTI63221.1"/>
    </source>
</evidence>
<comment type="caution">
    <text evidence="1">The sequence shown here is derived from an EMBL/GenBank/DDBJ whole genome shotgun (WGS) entry which is preliminary data.</text>
</comment>
<dbReference type="RefSeq" id="WP_065327474.1">
    <property type="nucleotide sequence ID" value="NZ_NFFZ01000004.1"/>
</dbReference>
<accession>A0A241XRU1</accession>
<dbReference type="EMBL" id="NFFZ01000004">
    <property type="protein sequence ID" value="OTI63221.1"/>
    <property type="molecule type" value="Genomic_DNA"/>
</dbReference>
<gene>
    <name evidence="1" type="ORF">CAZ10_10335</name>
</gene>
<evidence type="ECO:0000313" key="2">
    <source>
        <dbReference type="Proteomes" id="UP000194857"/>
    </source>
</evidence>
<sequence>MERITLQGEPIAMDPVQAGRTAPEYLVDFLEQLGEVSLDSEQRQALHAVVEDLPEGASLRDLIEALKAKEAAELGISLEQYEALTPLFRALQAMQEKGNFSHLFTDGSDK</sequence>
<protein>
    <submittedName>
        <fullName evidence="1">Uncharacterized protein</fullName>
    </submittedName>
</protein>
<dbReference type="AlphaFoldDB" id="A0A241XRU1"/>